<dbReference type="InterPro" id="IPR027417">
    <property type="entry name" value="P-loop_NTPase"/>
</dbReference>
<evidence type="ECO:0000256" key="10">
    <source>
        <dbReference type="ARBA" id="ARBA00023242"/>
    </source>
</evidence>
<dbReference type="SMART" id="SM00488">
    <property type="entry name" value="DEXDc2"/>
    <property type="match status" value="1"/>
</dbReference>
<keyword evidence="8" id="KW-0411">Iron-sulfur</keyword>
<dbReference type="SUPFAM" id="SSF52540">
    <property type="entry name" value="P-loop containing nucleoside triphosphate hydrolases"/>
    <property type="match status" value="2"/>
</dbReference>
<feature type="compositionally biased region" description="Polar residues" evidence="11">
    <location>
        <begin position="238"/>
        <end position="250"/>
    </location>
</feature>
<evidence type="ECO:0000313" key="13">
    <source>
        <dbReference type="Proteomes" id="UP001652582"/>
    </source>
</evidence>
<feature type="region of interest" description="Disordered" evidence="11">
    <location>
        <begin position="1"/>
        <end position="53"/>
    </location>
</feature>
<dbReference type="InterPro" id="IPR045028">
    <property type="entry name" value="DinG/Rad3-like"/>
</dbReference>
<dbReference type="Pfam" id="PF06733">
    <property type="entry name" value="DEAD_2"/>
    <property type="match status" value="1"/>
</dbReference>
<dbReference type="NCBIfam" id="TIGR00604">
    <property type="entry name" value="rad3"/>
    <property type="match status" value="1"/>
</dbReference>
<keyword evidence="5" id="KW-0347">Helicase</keyword>
<dbReference type="PANTHER" id="PTHR11472">
    <property type="entry name" value="DNA REPAIR DEAD HELICASE RAD3/XP-D SUBFAMILY MEMBER"/>
    <property type="match status" value="1"/>
</dbReference>
<evidence type="ECO:0000256" key="4">
    <source>
        <dbReference type="ARBA" id="ARBA00022801"/>
    </source>
</evidence>
<evidence type="ECO:0000313" key="14">
    <source>
        <dbReference type="RefSeq" id="XP_052738887.1"/>
    </source>
</evidence>
<evidence type="ECO:0000256" key="3">
    <source>
        <dbReference type="ARBA" id="ARBA00022741"/>
    </source>
</evidence>
<dbReference type="RefSeq" id="XP_052738887.1">
    <property type="nucleotide sequence ID" value="XM_052882927.1"/>
</dbReference>
<keyword evidence="4" id="KW-0378">Hydrolase</keyword>
<dbReference type="PROSITE" id="PS51193">
    <property type="entry name" value="HELICASE_ATP_BIND_2"/>
    <property type="match status" value="1"/>
</dbReference>
<organism evidence="13 14">
    <name type="scientific">Bicyclus anynana</name>
    <name type="common">Squinting bush brown butterfly</name>
    <dbReference type="NCBI Taxonomy" id="110368"/>
    <lineage>
        <taxon>Eukaryota</taxon>
        <taxon>Metazoa</taxon>
        <taxon>Ecdysozoa</taxon>
        <taxon>Arthropoda</taxon>
        <taxon>Hexapoda</taxon>
        <taxon>Insecta</taxon>
        <taxon>Pterygota</taxon>
        <taxon>Neoptera</taxon>
        <taxon>Endopterygota</taxon>
        <taxon>Lepidoptera</taxon>
        <taxon>Glossata</taxon>
        <taxon>Ditrysia</taxon>
        <taxon>Papilionoidea</taxon>
        <taxon>Nymphalidae</taxon>
        <taxon>Satyrinae</taxon>
        <taxon>Satyrini</taxon>
        <taxon>Mycalesina</taxon>
        <taxon>Bicyclus</taxon>
    </lineage>
</organism>
<evidence type="ECO:0000256" key="8">
    <source>
        <dbReference type="ARBA" id="ARBA00023014"/>
    </source>
</evidence>
<dbReference type="SMART" id="SM00491">
    <property type="entry name" value="HELICc2"/>
    <property type="match status" value="1"/>
</dbReference>
<keyword evidence="6" id="KW-0067">ATP-binding</keyword>
<comment type="subcellular location">
    <subcellularLocation>
        <location evidence="1">Nucleus</location>
    </subcellularLocation>
</comment>
<evidence type="ECO:0000256" key="1">
    <source>
        <dbReference type="ARBA" id="ARBA00004123"/>
    </source>
</evidence>
<dbReference type="Proteomes" id="UP001652582">
    <property type="component" value="Chromosome 8"/>
</dbReference>
<feature type="region of interest" description="Disordered" evidence="11">
    <location>
        <begin position="236"/>
        <end position="265"/>
    </location>
</feature>
<evidence type="ECO:0000256" key="6">
    <source>
        <dbReference type="ARBA" id="ARBA00022840"/>
    </source>
</evidence>
<evidence type="ECO:0000256" key="5">
    <source>
        <dbReference type="ARBA" id="ARBA00022806"/>
    </source>
</evidence>
<dbReference type="GeneID" id="112051554"/>
<keyword evidence="13" id="KW-1185">Reference proteome</keyword>
<feature type="domain" description="Helicase ATP-binding" evidence="12">
    <location>
        <begin position="126"/>
        <end position="535"/>
    </location>
</feature>
<evidence type="ECO:0000256" key="11">
    <source>
        <dbReference type="SAM" id="MobiDB-lite"/>
    </source>
</evidence>
<evidence type="ECO:0000259" key="12">
    <source>
        <dbReference type="PROSITE" id="PS51193"/>
    </source>
</evidence>
<keyword evidence="9" id="KW-0413">Isomerase</keyword>
<reference evidence="14" key="1">
    <citation type="submission" date="2025-08" db="UniProtKB">
        <authorList>
            <consortium name="RefSeq"/>
        </authorList>
    </citation>
    <scope>IDENTIFICATION</scope>
</reference>
<keyword evidence="2" id="KW-0479">Metal-binding</keyword>
<dbReference type="CDD" id="cd18788">
    <property type="entry name" value="SF2_C_XPD"/>
    <property type="match status" value="1"/>
</dbReference>
<keyword evidence="3" id="KW-0547">Nucleotide-binding</keyword>
<dbReference type="InterPro" id="IPR006554">
    <property type="entry name" value="Helicase-like_DEXD_c2"/>
</dbReference>
<protein>
    <submittedName>
        <fullName evidence="14">Fanconi anemia group J protein isoform X1</fullName>
    </submittedName>
</protein>
<evidence type="ECO:0000256" key="2">
    <source>
        <dbReference type="ARBA" id="ARBA00022723"/>
    </source>
</evidence>
<dbReference type="PANTHER" id="PTHR11472:SF47">
    <property type="entry name" value="FANCONI ANEMIA GROUP J PROTEIN"/>
    <property type="match status" value="1"/>
</dbReference>
<dbReference type="InterPro" id="IPR013020">
    <property type="entry name" value="Rad3/Chl1-like"/>
</dbReference>
<name>A0ABM3LIK0_BICAN</name>
<dbReference type="InterPro" id="IPR010614">
    <property type="entry name" value="RAD3-like_helicase_DEAD"/>
</dbReference>
<dbReference type="Pfam" id="PF13307">
    <property type="entry name" value="Helicase_C_2"/>
    <property type="match status" value="1"/>
</dbReference>
<dbReference type="InterPro" id="IPR006555">
    <property type="entry name" value="ATP-dep_Helicase_C"/>
</dbReference>
<gene>
    <name evidence="14" type="primary">LOC112051554</name>
</gene>
<keyword evidence="7" id="KW-0408">Iron</keyword>
<dbReference type="InterPro" id="IPR014013">
    <property type="entry name" value="Helic_SF1/SF2_ATP-bd_DinG/Rad3"/>
</dbReference>
<proteinExistence type="predicted"/>
<evidence type="ECO:0000256" key="9">
    <source>
        <dbReference type="ARBA" id="ARBA00023235"/>
    </source>
</evidence>
<keyword evidence="10" id="KW-0539">Nucleus</keyword>
<dbReference type="Gene3D" id="3.40.50.300">
    <property type="entry name" value="P-loop containing nucleotide triphosphate hydrolases"/>
    <property type="match status" value="3"/>
</dbReference>
<accession>A0ABM3LIK0</accession>
<sequence length="970" mass="110198">MSSPIDISDDTVYISDDDESFDQEASQRKPKRYGQIYITDDEDEEPETSVHEKNNRQAVLKNLFPNIKHDNSTDDEEEEPTISVTKKNNRQMLIKNLFPNLKDTYDTVADLVTPVTKQFEHVMMIGGVSVVLPVKPYGCQIAVMSKVITAIKDKKHCLLESPTGTGKTLALLCAALAWQKKERDVISEGQAKQSMAQYPELNKLEGAAEYIASPKKIEIESAETFFMKRVHGDRSIYDSPQKQNINTSMNKRNEPDSDSIYGSPEDGLVTLQKKVRYNTPPTQKTPEMPSTPEKWKLPEEVTPEKVRNLYTLVENLRVKASMFVGSSVPIIYYGARTHKQIQQVVSEFGRTVYCEQAQMSLLSSREHSCLREYDRSQWPTKNDMCSSCIKPLSAADKIAKNQDTNCKFYDNRKALNCKALPRAFDLKKLVEIGERIVACPYYATREMGKVANIVFCPYNYLIEPTIRKNMSIDLKDNVVIIDEGHNIEDICRDAASFSFNRDQVNNAIKELEILTTFRYAVTTMMTYIMNLLSALKQWDLWFANHNRLVDEQPVNGMEATYTWKVEDFVKTLNTHNIGEAQYGVFNMSAEIFCRKFREDQRTLVGVTQTTSTLVESLDTVLGYLFRCSGIYLDDFKPVLVAKLKSEVRGPNAWRTSQFNKVAEKEPVTLRLICMNPAVVFAGLHPARCIILASGTLTPKISMQSELATDFPLQISPKHIIPSDRVWIGSLYSCPDGSRLDCTSNGTKQTAVQDALGEAVLSVCRVTPHGVLCFFPSYQRMNSFIQRWKQIGLWGRVEGTKNIFIESNDAKDHEINMEDYYECVGTGMGALLCAVYRGKVAEGMDFKDRQARAVITIGVPFPSKFDIAVSEKMKFNDKYLKKRNLLSGDEWYRVQAYRALNQAVGRCVRHVGDWGAVLLLDARFREPHYTQHLSAWVKEYLGCNHHTLASLVNGSNSLKSFMEEMTRRENQ</sequence>
<evidence type="ECO:0000256" key="7">
    <source>
        <dbReference type="ARBA" id="ARBA00023004"/>
    </source>
</evidence>